<gene>
    <name evidence="2" type="ORF">STAS_33220</name>
</gene>
<evidence type="ECO:0000313" key="3">
    <source>
        <dbReference type="Proteomes" id="UP000325081"/>
    </source>
</evidence>
<proteinExistence type="predicted"/>
<evidence type="ECO:0000256" key="1">
    <source>
        <dbReference type="SAM" id="MobiDB-lite"/>
    </source>
</evidence>
<feature type="compositionally biased region" description="Basic residues" evidence="1">
    <location>
        <begin position="14"/>
        <end position="24"/>
    </location>
</feature>
<feature type="non-terminal residue" evidence="2">
    <location>
        <position position="1"/>
    </location>
</feature>
<dbReference type="AlphaFoldDB" id="A0A5A7RDI0"/>
<feature type="compositionally biased region" description="Basic and acidic residues" evidence="1">
    <location>
        <begin position="1"/>
        <end position="13"/>
    </location>
</feature>
<name>A0A5A7RDI0_STRAF</name>
<feature type="non-terminal residue" evidence="2">
    <location>
        <position position="179"/>
    </location>
</feature>
<evidence type="ECO:0000313" key="2">
    <source>
        <dbReference type="EMBL" id="GER55552.1"/>
    </source>
</evidence>
<feature type="region of interest" description="Disordered" evidence="1">
    <location>
        <begin position="1"/>
        <end position="24"/>
    </location>
</feature>
<accession>A0A5A7RDI0</accession>
<comment type="caution">
    <text evidence="2">The sequence shown here is derived from an EMBL/GenBank/DDBJ whole genome shotgun (WGS) entry which is preliminary data.</text>
</comment>
<protein>
    <submittedName>
        <fullName evidence="2">4-hydroxy-3-methylbut-2-enyl diphosphatereductase</fullName>
    </submittedName>
</protein>
<reference evidence="3" key="1">
    <citation type="journal article" date="2019" name="Curr. Biol.">
        <title>Genome Sequence of Striga asiatica Provides Insight into the Evolution of Plant Parasitism.</title>
        <authorList>
            <person name="Yoshida S."/>
            <person name="Kim S."/>
            <person name="Wafula E.K."/>
            <person name="Tanskanen J."/>
            <person name="Kim Y.M."/>
            <person name="Honaas L."/>
            <person name="Yang Z."/>
            <person name="Spallek T."/>
            <person name="Conn C.E."/>
            <person name="Ichihashi Y."/>
            <person name="Cheong K."/>
            <person name="Cui S."/>
            <person name="Der J.P."/>
            <person name="Gundlach H."/>
            <person name="Jiao Y."/>
            <person name="Hori C."/>
            <person name="Ishida J.K."/>
            <person name="Kasahara H."/>
            <person name="Kiba T."/>
            <person name="Kim M.S."/>
            <person name="Koo N."/>
            <person name="Laohavisit A."/>
            <person name="Lee Y.H."/>
            <person name="Lumba S."/>
            <person name="McCourt P."/>
            <person name="Mortimer J.C."/>
            <person name="Mutuku J.M."/>
            <person name="Nomura T."/>
            <person name="Sasaki-Sekimoto Y."/>
            <person name="Seto Y."/>
            <person name="Wang Y."/>
            <person name="Wakatake T."/>
            <person name="Sakakibara H."/>
            <person name="Demura T."/>
            <person name="Yamaguchi S."/>
            <person name="Yoneyama K."/>
            <person name="Manabe R.I."/>
            <person name="Nelson D.C."/>
            <person name="Schulman A.H."/>
            <person name="Timko M.P."/>
            <person name="dePamphilis C.W."/>
            <person name="Choi D."/>
            <person name="Shirasu K."/>
        </authorList>
    </citation>
    <scope>NUCLEOTIDE SEQUENCE [LARGE SCALE GENOMIC DNA]</scope>
    <source>
        <strain evidence="3">cv. UVA1</strain>
    </source>
</reference>
<keyword evidence="3" id="KW-1185">Reference proteome</keyword>
<dbReference type="Proteomes" id="UP000325081">
    <property type="component" value="Unassembled WGS sequence"/>
</dbReference>
<organism evidence="2 3">
    <name type="scientific">Striga asiatica</name>
    <name type="common">Asiatic witchweed</name>
    <name type="synonym">Buchnera asiatica</name>
    <dbReference type="NCBI Taxonomy" id="4170"/>
    <lineage>
        <taxon>Eukaryota</taxon>
        <taxon>Viridiplantae</taxon>
        <taxon>Streptophyta</taxon>
        <taxon>Embryophyta</taxon>
        <taxon>Tracheophyta</taxon>
        <taxon>Spermatophyta</taxon>
        <taxon>Magnoliopsida</taxon>
        <taxon>eudicotyledons</taxon>
        <taxon>Gunneridae</taxon>
        <taxon>Pentapetalae</taxon>
        <taxon>asterids</taxon>
        <taxon>lamiids</taxon>
        <taxon>Lamiales</taxon>
        <taxon>Orobanchaceae</taxon>
        <taxon>Buchnereae</taxon>
        <taxon>Striga</taxon>
    </lineage>
</organism>
<sequence>PSSLRRREPNEPRGKRKRSTCPYKLKKQQATIRCSKCHETCHNALRCKVTVQNTEGLENSSHAPHQQEANANANIPNMREKLKEVQENANILPPIEDDLMNITKQNTIGVENSSSAQQQKENANSKILPPTQEDLMDSVISYQDLIAKIESQVDSNIYQYVQPHKPGPSPFEQLKMSSN</sequence>
<dbReference type="EMBL" id="BKCP01011959">
    <property type="protein sequence ID" value="GER55552.1"/>
    <property type="molecule type" value="Genomic_DNA"/>
</dbReference>